<organism evidence="1 2">
    <name type="scientific">Mesoterricola silvestris</name>
    <dbReference type="NCBI Taxonomy" id="2927979"/>
    <lineage>
        <taxon>Bacteria</taxon>
        <taxon>Pseudomonadati</taxon>
        <taxon>Acidobacteriota</taxon>
        <taxon>Holophagae</taxon>
        <taxon>Holophagales</taxon>
        <taxon>Holophagaceae</taxon>
        <taxon>Mesoterricola</taxon>
    </lineage>
</organism>
<dbReference type="Proteomes" id="UP001238179">
    <property type="component" value="Chromosome"/>
</dbReference>
<reference evidence="2" key="1">
    <citation type="journal article" date="2023" name="Int. J. Syst. Evol. Microbiol.">
        <title>Mesoterricola silvestris gen. nov., sp. nov., Mesoterricola sediminis sp. nov., Geothrix oryzae sp. nov., Geothrix edaphica sp. nov., Geothrix rubra sp. nov., and Geothrix limicola sp. nov., six novel members of Acidobacteriota isolated from soils.</title>
        <authorList>
            <person name="Itoh H."/>
            <person name="Sugisawa Y."/>
            <person name="Mise K."/>
            <person name="Xu Z."/>
            <person name="Kuniyasu M."/>
            <person name="Ushijima N."/>
            <person name="Kawano K."/>
            <person name="Kobayashi E."/>
            <person name="Shiratori Y."/>
            <person name="Masuda Y."/>
            <person name="Senoo K."/>
        </authorList>
    </citation>
    <scope>NUCLEOTIDE SEQUENCE [LARGE SCALE GENOMIC DNA]</scope>
    <source>
        <strain evidence="2">W79</strain>
    </source>
</reference>
<dbReference type="KEGG" id="msil:METEAL_37680"/>
<evidence type="ECO:0000313" key="2">
    <source>
        <dbReference type="Proteomes" id="UP001238179"/>
    </source>
</evidence>
<protein>
    <submittedName>
        <fullName evidence="1">Uncharacterized protein</fullName>
    </submittedName>
</protein>
<accession>A0AA48GR48</accession>
<dbReference type="AlphaFoldDB" id="A0AA48GR48"/>
<proteinExistence type="predicted"/>
<dbReference type="EMBL" id="AP027080">
    <property type="protein sequence ID" value="BDU74594.1"/>
    <property type="molecule type" value="Genomic_DNA"/>
</dbReference>
<gene>
    <name evidence="1" type="ORF">METEAL_37680</name>
</gene>
<name>A0AA48GR48_9BACT</name>
<sequence length="82" mass="8459">MDGIRPGVCMIWKPAGGGVSALVTVVALDLDRDRAQVHVKKASTGACAAHWVDMALLAEAGANAQPCSCVEKPHEPGENHAA</sequence>
<keyword evidence="2" id="KW-1185">Reference proteome</keyword>
<evidence type="ECO:0000313" key="1">
    <source>
        <dbReference type="EMBL" id="BDU74594.1"/>
    </source>
</evidence>